<proteinExistence type="predicted"/>
<dbReference type="GO" id="GO:0003677">
    <property type="term" value="F:DNA binding"/>
    <property type="evidence" value="ECO:0007669"/>
    <property type="project" value="TreeGrafter"/>
</dbReference>
<dbReference type="GO" id="GO:0005634">
    <property type="term" value="C:nucleus"/>
    <property type="evidence" value="ECO:0007669"/>
    <property type="project" value="TreeGrafter"/>
</dbReference>
<dbReference type="AlphaFoldDB" id="A0AAW2DGX1"/>
<gene>
    <name evidence="3" type="ORF">SO802_004996</name>
</gene>
<dbReference type="GO" id="GO:2000001">
    <property type="term" value="P:regulation of DNA damage checkpoint"/>
    <property type="evidence" value="ECO:0007669"/>
    <property type="project" value="TreeGrafter"/>
</dbReference>
<evidence type="ECO:0000313" key="4">
    <source>
        <dbReference type="Proteomes" id="UP001459277"/>
    </source>
</evidence>
<dbReference type="Proteomes" id="UP001459277">
    <property type="component" value="Unassembled WGS sequence"/>
</dbReference>
<reference evidence="3 4" key="1">
    <citation type="submission" date="2024-01" db="EMBL/GenBank/DDBJ databases">
        <title>A telomere-to-telomere, gap-free genome of sweet tea (Lithocarpus litseifolius).</title>
        <authorList>
            <person name="Zhou J."/>
        </authorList>
    </citation>
    <scope>NUCLEOTIDE SEQUENCE [LARGE SCALE GENOMIC DNA]</scope>
    <source>
        <strain evidence="3">Zhou-2022a</strain>
        <tissue evidence="3">Leaf</tissue>
    </source>
</reference>
<dbReference type="EMBL" id="JAZDWU010000002">
    <property type="protein sequence ID" value="KAL0009888.1"/>
    <property type="molecule type" value="Genomic_DNA"/>
</dbReference>
<evidence type="ECO:0008006" key="5">
    <source>
        <dbReference type="Google" id="ProtNLM"/>
    </source>
</evidence>
<name>A0AAW2DGX1_9ROSI</name>
<evidence type="ECO:0000256" key="1">
    <source>
        <dbReference type="ARBA" id="ARBA00022574"/>
    </source>
</evidence>
<sequence>MASSQKLTKYERRRLKNIRCNEGMIAALRIHSKATQLFSTSSKRQSNVTKVVVGNEIGNVGFWDFNSSVNEREGERVYLYRPHLVAFQEFQCVNIPFQR</sequence>
<accession>A0AAW2DGX1</accession>
<protein>
    <recommendedName>
        <fullName evidence="5">MADS-box domain-containing protein</fullName>
    </recommendedName>
</protein>
<dbReference type="PANTHER" id="PTHR14773:SF0">
    <property type="entry name" value="WD REPEAT-CONTAINING PROTEIN 76"/>
    <property type="match status" value="1"/>
</dbReference>
<keyword evidence="1" id="KW-0853">WD repeat</keyword>
<comment type="caution">
    <text evidence="3">The sequence shown here is derived from an EMBL/GenBank/DDBJ whole genome shotgun (WGS) entry which is preliminary data.</text>
</comment>
<keyword evidence="4" id="KW-1185">Reference proteome</keyword>
<dbReference type="InterPro" id="IPR050853">
    <property type="entry name" value="WD_repeat_DNA-damage-binding"/>
</dbReference>
<evidence type="ECO:0000313" key="3">
    <source>
        <dbReference type="EMBL" id="KAL0009888.1"/>
    </source>
</evidence>
<dbReference type="PANTHER" id="PTHR14773">
    <property type="entry name" value="WD REPEAT-CONTAINING PROTEIN 76"/>
    <property type="match status" value="1"/>
</dbReference>
<evidence type="ECO:0000256" key="2">
    <source>
        <dbReference type="ARBA" id="ARBA00022737"/>
    </source>
</evidence>
<keyword evidence="2" id="KW-0677">Repeat</keyword>
<organism evidence="3 4">
    <name type="scientific">Lithocarpus litseifolius</name>
    <dbReference type="NCBI Taxonomy" id="425828"/>
    <lineage>
        <taxon>Eukaryota</taxon>
        <taxon>Viridiplantae</taxon>
        <taxon>Streptophyta</taxon>
        <taxon>Embryophyta</taxon>
        <taxon>Tracheophyta</taxon>
        <taxon>Spermatophyta</taxon>
        <taxon>Magnoliopsida</taxon>
        <taxon>eudicotyledons</taxon>
        <taxon>Gunneridae</taxon>
        <taxon>Pentapetalae</taxon>
        <taxon>rosids</taxon>
        <taxon>fabids</taxon>
        <taxon>Fagales</taxon>
        <taxon>Fagaceae</taxon>
        <taxon>Lithocarpus</taxon>
    </lineage>
</organism>